<reference evidence="3 4" key="1">
    <citation type="submission" date="2019-03" db="EMBL/GenBank/DDBJ databases">
        <title>Single cell metagenomics reveals metabolic interactions within the superorganism composed of flagellate Streblomastix strix and complex community of Bacteroidetes bacteria on its surface.</title>
        <authorList>
            <person name="Treitli S.C."/>
            <person name="Kolisko M."/>
            <person name="Husnik F."/>
            <person name="Keeling P."/>
            <person name="Hampl V."/>
        </authorList>
    </citation>
    <scope>NUCLEOTIDE SEQUENCE [LARGE SCALE GENOMIC DNA]</scope>
    <source>
        <strain evidence="3">ST1C</strain>
    </source>
</reference>
<dbReference type="SUPFAM" id="SSF51126">
    <property type="entry name" value="Pectin lyase-like"/>
    <property type="match status" value="1"/>
</dbReference>
<keyword evidence="2" id="KW-0812">Transmembrane</keyword>
<sequence>MNDDVKINRLFEWDETAEDWIVNSAYVTGPPFTSPSTVSDYNGKTQQFFLASAKDSDSVSDVALPHIEITSSDTTLANLHYTEKYTFDTGPKFAPSYIRRTIAYITFDSTCTAFEFDNVTLLGLDMEGASVITTLNANSNLILTFKNCEFGNIKLMSMLDNSSGSPYTWYYSALLDLIDGAQLNFLDSQVHDIQTWDYSVIAISSQYSTVTISRSLFQFVTLKRASYETDDYSSTHNCLIHYQVMDTSSSSPSQPTNIIHISDSLFGKVTVDNVNIREVALEEFDLQAKYASSQYYKRSADELNLPIVNTSDYATLMIEVDNAATTGIGNADVQITRTRFISTHGSHSGAVDIRQSISTIVLDQVHFFSTVSELGSRYVDNSQFGNAVYLRGEQMWQLIKTDNFKRSYIRGDTPHITTENSHNEANSTDTMLRQYIQNILVKKGGSTLSGTGTTTNPIDTIFNAFLASIPKRNYLSEQAVDQEDMNIVISVDEGTFDELPISVQSELITLQGTDTFKTTVRNTHQSLIYINKDNINCEFNIINIIFMQQYIDPTSVPVGEKDNLIVIENGVVNFQNVIFQQQKKESSGSVMKHEASWVEIHHPRSYLTNCTFSESNFGGNKPGLRYCNGGAGILTDVVFTQVNGGALGVEYGSSSADMILRNVTFDTCTALNNNDGSCDPDSPLYSAQQPLSYPECLLTTSPIVIQSSFVYEKDMAPIPGYIFYSICSFKSCKFKNNQGYNAGAVELKGNMMLIAFVDCEFDGNIGQKQHQLDPSNVSDVHEANDMFISYNGPDESGTIVYGGNEALWSLGGCKSSSNAMQVIGYRDQDNDSRMYEGNYDISVIINGGKFTYDNFTLSSNGTKTGTGPDGFSQLKYVFRDRLPGTQNPLIINVRQGKWDVINFFIGAVSCQIYGSGYDKTSFQNSAEESRHLLSVVGGQVLLSSIELLQASTETNYGGLLVLRGDGLLSLYNISFSQTDVWQAQLSSTIFATAGDVQIENCIFSECEKKSAAVYCADKTGKVNITGSSFDTIQTYGYDSPITQSMRTDKPQIYGDGVVEYEGAAIYIDACQIYNIILSMNKNQYQVELDDQTNLLMKRNSSSALILIQPDAMDGEQVESICTNCTFTKNKAMEGEKIQDFVSKMLIGNDLILDYKFLREDAINSIQGCSSISAFPLIGSKDPQFGYGVFDYLLQSSMYVDTVYASIKDGNDVTGQGTQDQPYKTVSVATSRAASAQDRVTLIQINEGLYQERLIMIGGRQLGMQGEPIPDSQPEMPGPTILQNTEETIDEFIAVYNGTLEIHLLLVLIENRYEVIAQNAFYILSIRGLQSNLAITSCTFATVDQQVSLKDEVLNAERGANITIGTSYFEQILQHDTPTAHFRVQNQPLTVTNVTFTNIIVAQANSGAVKIEYYSTGSCQIEGCTFSFGMSLTANYMGSRTIGAAITLIFQEPSVESQSVIIRDCTFDTCMGDCCGALTIQGITQALVGLQISTCIFENNMYGSSYHFDELPRASDVFFDMEDVQQFLDIDSENMIFESCVSFSNKPQINYRNADTNDGTLDVLFGGVSSSSSGQTDTQNERPVNVWVDFKAGNNQNSGNDSSSVRTISHAFALTNKSQQCCIYVNKGIYNESMMVGSGCTTLIRGQGYHITEIINGKMTEQCLIWIMAGSDMTITDFTCRQSPIIESESPLFDMDNDAIFMIRRCVLTQYQLSQQIQGGALKMQPHGAGLFRGTVSYGGIYDSLIQNIKLQQYCCVSLEAGEYDEDWDGLIDSLLEKCTLDGIATCPDSTNANMNKEQNIGLNRDQNYQFSQLLNDLLSTVNRTEIIQFRKQHKFVGNKKVTRHMIKVRFIQMGSDLLTTPTGTTCKDNDFIQSAAQVGAVVVRAGRTSLTVSDHLARIKQQYPQVMPDSLYNDYRRQRIYFRSCVFIQNNGTYVNDVGIEEDLVISELNNNQFGLGLYYNGFAGTDSNEKNTAENCYFGYEQKQCFDGNAVSQSDLNRNIFNYIKENTIDQTFASYELSSDTSKTSEWDISQFFVGEYNKQAMNSTVQPDDDDSYNKIGIISLKSAIIDPLAETATQLTIQQGVYVESGIKIIDGILLLIPSDSLTNEQVTIQPQKSLAKIGLFEDGVSSAVLSVEGSGRIEVERITFEHFEQQTLKPVLIIKDQGSIQGSNLRFMPFGKSNQADKTSELVHTSSYILFLQGSGLFENIELQNCIFKGLIRNEGLGAAIESNGMYLIINGGEYSNVGQEVIPEQTDDQNAKDQPQPEQGDPQQDTKDDGHGIVAPLVPTCGWSSAYIRNSNSQLSIQGSALFTLLGKGAFSIVNTDMQVEDTVIFSLNRNGNEAQSGTLLRKNILCGRNSVITGEFKSFEEENQQQVNSLWILPTDEDLSDVETPSPACQLQGGIQQAEAPLFVPYVDKVEGKVSNDGYGSDITFVGHHLVRCTYIRYEVCEKYKVKEGKVLTEEQEADRQQHCQVGLLENGIQWNDEMNAIVQTRYKIVRKWKVMEAVLYFGDEKQTQKFDVRTDKMSTGAIIGCVFAVLLIIGGSIAGVIAVYVYTKKQSKKKEEDKEKLMDV</sequence>
<feature type="region of interest" description="Disordered" evidence="1">
    <location>
        <begin position="2256"/>
        <end position="2281"/>
    </location>
</feature>
<feature type="transmembrane region" description="Helical" evidence="2">
    <location>
        <begin position="2533"/>
        <end position="2558"/>
    </location>
</feature>
<organism evidence="3 4">
    <name type="scientific">Streblomastix strix</name>
    <dbReference type="NCBI Taxonomy" id="222440"/>
    <lineage>
        <taxon>Eukaryota</taxon>
        <taxon>Metamonada</taxon>
        <taxon>Preaxostyla</taxon>
        <taxon>Oxymonadida</taxon>
        <taxon>Streblomastigidae</taxon>
        <taxon>Streblomastix</taxon>
    </lineage>
</organism>
<dbReference type="Proteomes" id="UP000324800">
    <property type="component" value="Unassembled WGS sequence"/>
</dbReference>
<evidence type="ECO:0000256" key="1">
    <source>
        <dbReference type="SAM" id="MobiDB-lite"/>
    </source>
</evidence>
<gene>
    <name evidence="3" type="ORF">EZS28_002487</name>
</gene>
<keyword evidence="2" id="KW-1133">Transmembrane helix</keyword>
<dbReference type="InterPro" id="IPR011050">
    <property type="entry name" value="Pectin_lyase_fold/virulence"/>
</dbReference>
<feature type="compositionally biased region" description="Low complexity" evidence="1">
    <location>
        <begin position="2263"/>
        <end position="2273"/>
    </location>
</feature>
<dbReference type="EMBL" id="SNRW01000302">
    <property type="protein sequence ID" value="KAA6401984.1"/>
    <property type="molecule type" value="Genomic_DNA"/>
</dbReference>
<protein>
    <recommendedName>
        <fullName evidence="5">Pectin lyase fold/virulence factor</fullName>
    </recommendedName>
</protein>
<evidence type="ECO:0000256" key="2">
    <source>
        <dbReference type="SAM" id="Phobius"/>
    </source>
</evidence>
<accession>A0A5J4X432</accession>
<evidence type="ECO:0000313" key="4">
    <source>
        <dbReference type="Proteomes" id="UP000324800"/>
    </source>
</evidence>
<proteinExistence type="predicted"/>
<comment type="caution">
    <text evidence="3">The sequence shown here is derived from an EMBL/GenBank/DDBJ whole genome shotgun (WGS) entry which is preliminary data.</text>
</comment>
<evidence type="ECO:0008006" key="5">
    <source>
        <dbReference type="Google" id="ProtNLM"/>
    </source>
</evidence>
<dbReference type="Gene3D" id="3.30.1910.20">
    <property type="entry name" value="asparaginyl-tRNA synthetase, N-terminal domain"/>
    <property type="match status" value="1"/>
</dbReference>
<evidence type="ECO:0000313" key="3">
    <source>
        <dbReference type="EMBL" id="KAA6401984.1"/>
    </source>
</evidence>
<name>A0A5J4X432_9EUKA</name>
<keyword evidence="2" id="KW-0472">Membrane</keyword>